<dbReference type="eggNOG" id="ENOG502ZSKA">
    <property type="taxonomic scope" value="Bacteria"/>
</dbReference>
<dbReference type="RefSeq" id="WP_007782585.1">
    <property type="nucleotide sequence ID" value="NZ_CM001441.1"/>
</dbReference>
<proteinExistence type="predicted"/>
<dbReference type="STRING" id="768710.DesyoDRAFT_2089"/>
<feature type="transmembrane region" description="Helical" evidence="1">
    <location>
        <begin position="102"/>
        <end position="120"/>
    </location>
</feature>
<dbReference type="HOGENOM" id="CLU_1822302_0_0_9"/>
<evidence type="ECO:0000313" key="2">
    <source>
        <dbReference type="EMBL" id="EHQ89182.1"/>
    </source>
</evidence>
<keyword evidence="1" id="KW-0472">Membrane</keyword>
<feature type="transmembrane region" description="Helical" evidence="1">
    <location>
        <begin position="61"/>
        <end position="82"/>
    </location>
</feature>
<gene>
    <name evidence="2" type="ORF">DesyoDRAFT_2089</name>
</gene>
<dbReference type="AlphaFoldDB" id="H5XU86"/>
<organism evidence="2 3">
    <name type="scientific">Desulfosporosinus youngiae DSM 17734</name>
    <dbReference type="NCBI Taxonomy" id="768710"/>
    <lineage>
        <taxon>Bacteria</taxon>
        <taxon>Bacillati</taxon>
        <taxon>Bacillota</taxon>
        <taxon>Clostridia</taxon>
        <taxon>Eubacteriales</taxon>
        <taxon>Desulfitobacteriaceae</taxon>
        <taxon>Desulfosporosinus</taxon>
    </lineage>
</organism>
<reference evidence="2 3" key="1">
    <citation type="submission" date="2011-11" db="EMBL/GenBank/DDBJ databases">
        <title>The Noncontiguous Finished genome of Desulfosporosinus youngiae DSM 17734.</title>
        <authorList>
            <consortium name="US DOE Joint Genome Institute (JGI-PGF)"/>
            <person name="Lucas S."/>
            <person name="Han J."/>
            <person name="Lapidus A."/>
            <person name="Cheng J.-F."/>
            <person name="Goodwin L."/>
            <person name="Pitluck S."/>
            <person name="Peters L."/>
            <person name="Ovchinnikova G."/>
            <person name="Lu M."/>
            <person name="Land M.L."/>
            <person name="Hauser L."/>
            <person name="Pester M."/>
            <person name="Spring S."/>
            <person name="Ollivier B."/>
            <person name="Rattei T."/>
            <person name="Klenk H.-P."/>
            <person name="Wagner M."/>
            <person name="Loy A."/>
            <person name="Woyke T.J."/>
        </authorList>
    </citation>
    <scope>NUCLEOTIDE SEQUENCE [LARGE SCALE GENOMIC DNA]</scope>
    <source>
        <strain evidence="2 3">DSM 17734</strain>
    </source>
</reference>
<keyword evidence="1" id="KW-0812">Transmembrane</keyword>
<feature type="transmembrane region" description="Helical" evidence="1">
    <location>
        <begin position="12"/>
        <end position="30"/>
    </location>
</feature>
<accession>H5XU86</accession>
<dbReference type="OrthoDB" id="2901944at2"/>
<dbReference type="Proteomes" id="UP000005104">
    <property type="component" value="Chromosome"/>
</dbReference>
<name>H5XU86_9FIRM</name>
<keyword evidence="3" id="KW-1185">Reference proteome</keyword>
<sequence>MQYSSLRCWKMIGAIGVIMVAIPYVAHAYGPTEAEVAAWGMFSLAWGIILLLLSLFSFGKIVAYIGFSTVALVQIPPIILWFLFHGQGISDGSPPSGFTAHWGYSIPHILIFLICAAILYKQGPVFSQGVKSKSWSRRKTF</sequence>
<dbReference type="EMBL" id="CM001441">
    <property type="protein sequence ID" value="EHQ89182.1"/>
    <property type="molecule type" value="Genomic_DNA"/>
</dbReference>
<keyword evidence="1" id="KW-1133">Transmembrane helix</keyword>
<protein>
    <submittedName>
        <fullName evidence="2">Uncharacterized protein</fullName>
    </submittedName>
</protein>
<evidence type="ECO:0000256" key="1">
    <source>
        <dbReference type="SAM" id="Phobius"/>
    </source>
</evidence>
<evidence type="ECO:0000313" key="3">
    <source>
        <dbReference type="Proteomes" id="UP000005104"/>
    </source>
</evidence>
<feature type="transmembrane region" description="Helical" evidence="1">
    <location>
        <begin position="36"/>
        <end position="56"/>
    </location>
</feature>